<dbReference type="PROSITE" id="PS01047">
    <property type="entry name" value="HMA_1"/>
    <property type="match status" value="1"/>
</dbReference>
<dbReference type="InterPro" id="IPR006121">
    <property type="entry name" value="HMA_dom"/>
</dbReference>
<organism evidence="3 4">
    <name type="scientific">Rubrivivax gelatinosus</name>
    <name type="common">Rhodocyclus gelatinosus</name>
    <name type="synonym">Rhodopseudomonas gelatinosa</name>
    <dbReference type="NCBI Taxonomy" id="28068"/>
    <lineage>
        <taxon>Bacteria</taxon>
        <taxon>Pseudomonadati</taxon>
        <taxon>Pseudomonadota</taxon>
        <taxon>Betaproteobacteria</taxon>
        <taxon>Burkholderiales</taxon>
        <taxon>Sphaerotilaceae</taxon>
        <taxon>Rubrivivax</taxon>
    </lineage>
</organism>
<protein>
    <submittedName>
        <fullName evidence="3">Heavy metal transporter</fullName>
    </submittedName>
</protein>
<dbReference type="RefSeq" id="WP_200229170.1">
    <property type="nucleotide sequence ID" value="NZ_NRRT01000029.1"/>
</dbReference>
<dbReference type="Gene3D" id="3.30.70.100">
    <property type="match status" value="1"/>
</dbReference>
<keyword evidence="1" id="KW-0479">Metal-binding</keyword>
<gene>
    <name evidence="3" type="ORF">CKO43_11610</name>
</gene>
<dbReference type="SUPFAM" id="SSF55008">
    <property type="entry name" value="HMA, heavy metal-associated domain"/>
    <property type="match status" value="1"/>
</dbReference>
<dbReference type="EMBL" id="NRRU01000038">
    <property type="protein sequence ID" value="MBK1713424.1"/>
    <property type="molecule type" value="Genomic_DNA"/>
</dbReference>
<evidence type="ECO:0000256" key="1">
    <source>
        <dbReference type="ARBA" id="ARBA00022723"/>
    </source>
</evidence>
<dbReference type="CDD" id="cd00371">
    <property type="entry name" value="HMA"/>
    <property type="match status" value="1"/>
</dbReference>
<dbReference type="InterPro" id="IPR017969">
    <property type="entry name" value="Heavy-metal-associated_CS"/>
</dbReference>
<dbReference type="InterPro" id="IPR036163">
    <property type="entry name" value="HMA_dom_sf"/>
</dbReference>
<proteinExistence type="predicted"/>
<reference evidence="3" key="1">
    <citation type="submission" date="2017-08" db="EMBL/GenBank/DDBJ databases">
        <authorList>
            <person name="Imhoff J.F."/>
            <person name="Rahn T."/>
            <person name="Kuenzel S."/>
            <person name="Neulinger S.C."/>
        </authorList>
    </citation>
    <scope>NUCLEOTIDE SEQUENCE</scope>
    <source>
        <strain evidence="3">IM 151</strain>
    </source>
</reference>
<reference evidence="3" key="2">
    <citation type="journal article" date="2020" name="Microorganisms">
        <title>Osmotic Adaptation and Compatible Solute Biosynthesis of Phototrophic Bacteria as Revealed from Genome Analyses.</title>
        <authorList>
            <person name="Imhoff J.F."/>
            <person name="Rahn T."/>
            <person name="Kunzel S."/>
            <person name="Keller A."/>
            <person name="Neulinger S.C."/>
        </authorList>
    </citation>
    <scope>NUCLEOTIDE SEQUENCE</scope>
    <source>
        <strain evidence="3">IM 151</strain>
    </source>
</reference>
<name>A0ABS1DTS3_RUBGE</name>
<feature type="domain" description="HMA" evidence="2">
    <location>
        <begin position="4"/>
        <end position="60"/>
    </location>
</feature>
<dbReference type="Proteomes" id="UP001041814">
    <property type="component" value="Unassembled WGS sequence"/>
</dbReference>
<comment type="caution">
    <text evidence="3">The sequence shown here is derived from an EMBL/GenBank/DDBJ whole genome shotgun (WGS) entry which is preliminary data.</text>
</comment>
<accession>A0ABS1DTS3</accession>
<keyword evidence="4" id="KW-1185">Reference proteome</keyword>
<evidence type="ECO:0000259" key="2">
    <source>
        <dbReference type="Pfam" id="PF00403"/>
    </source>
</evidence>
<evidence type="ECO:0000313" key="4">
    <source>
        <dbReference type="Proteomes" id="UP001041814"/>
    </source>
</evidence>
<evidence type="ECO:0000313" key="3">
    <source>
        <dbReference type="EMBL" id="MBK1713424.1"/>
    </source>
</evidence>
<sequence>MIELTLPTMTCGHCVKTVTETVHAVDPAAAVTIDLPTHALHIESSEPAARFAAALAEEGFAPA</sequence>
<dbReference type="Pfam" id="PF00403">
    <property type="entry name" value="HMA"/>
    <property type="match status" value="1"/>
</dbReference>